<dbReference type="Proteomes" id="UP001140172">
    <property type="component" value="Unassembled WGS sequence"/>
</dbReference>
<organism evidence="1 2">
    <name type="scientific">Coemansia interrupta</name>
    <dbReference type="NCBI Taxonomy" id="1126814"/>
    <lineage>
        <taxon>Eukaryota</taxon>
        <taxon>Fungi</taxon>
        <taxon>Fungi incertae sedis</taxon>
        <taxon>Zoopagomycota</taxon>
        <taxon>Kickxellomycotina</taxon>
        <taxon>Kickxellomycetes</taxon>
        <taxon>Kickxellales</taxon>
        <taxon>Kickxellaceae</taxon>
        <taxon>Coemansia</taxon>
    </lineage>
</organism>
<name>A0A9W8LH35_9FUNG</name>
<dbReference type="AlphaFoldDB" id="A0A9W8LH35"/>
<comment type="caution">
    <text evidence="1">The sequence shown here is derived from an EMBL/GenBank/DDBJ whole genome shotgun (WGS) entry which is preliminary data.</text>
</comment>
<accession>A0A9W8LH35</accession>
<proteinExistence type="predicted"/>
<evidence type="ECO:0000313" key="1">
    <source>
        <dbReference type="EMBL" id="KAJ2779744.1"/>
    </source>
</evidence>
<evidence type="ECO:0000313" key="2">
    <source>
        <dbReference type="Proteomes" id="UP001140172"/>
    </source>
</evidence>
<keyword evidence="2" id="KW-1185">Reference proteome</keyword>
<dbReference type="EMBL" id="JANBUM010000283">
    <property type="protein sequence ID" value="KAJ2779744.1"/>
    <property type="molecule type" value="Genomic_DNA"/>
</dbReference>
<gene>
    <name evidence="1" type="ORF">GGI15_003778</name>
</gene>
<sequence length="169" mass="18126">MAISKETVVIYWGKEAILPVQGTASNEDSVEPAVAAAADEDLAVPVVAAAVHEDAAIQSAYESSLALVPQMGQVPLNELIEPQGVNETVALECFDLNKLLNAINHPEVLLIVDTAAESQFNVPEEVDEQLEIQIKPKAMLLAMEQVAQYISFESGNSYCITEKAFADIG</sequence>
<protein>
    <submittedName>
        <fullName evidence="1">Uncharacterized protein</fullName>
    </submittedName>
</protein>
<reference evidence="1" key="1">
    <citation type="submission" date="2022-07" db="EMBL/GenBank/DDBJ databases">
        <title>Phylogenomic reconstructions and comparative analyses of Kickxellomycotina fungi.</title>
        <authorList>
            <person name="Reynolds N.K."/>
            <person name="Stajich J.E."/>
            <person name="Barry K."/>
            <person name="Grigoriev I.V."/>
            <person name="Crous P."/>
            <person name="Smith M.E."/>
        </authorList>
    </citation>
    <scope>NUCLEOTIDE SEQUENCE</scope>
    <source>
        <strain evidence="1">BCRC 34489</strain>
    </source>
</reference>